<dbReference type="RefSeq" id="WP_270029180.1">
    <property type="nucleotide sequence ID" value="NZ_JAPDDP010000084.1"/>
</dbReference>
<feature type="transmembrane region" description="Helical" evidence="1">
    <location>
        <begin position="7"/>
        <end position="25"/>
    </location>
</feature>
<evidence type="ECO:0000256" key="1">
    <source>
        <dbReference type="SAM" id="Phobius"/>
    </source>
</evidence>
<name>A0A9X3SIZ8_9ACTN</name>
<dbReference type="InterPro" id="IPR021215">
    <property type="entry name" value="DUF2752"/>
</dbReference>
<dbReference type="EMBL" id="JAPDDP010000084">
    <property type="protein sequence ID" value="MDA0184727.1"/>
    <property type="molecule type" value="Genomic_DNA"/>
</dbReference>
<reference evidence="2" key="1">
    <citation type="submission" date="2022-10" db="EMBL/GenBank/DDBJ databases">
        <title>The WGS of Solirubrobacter phytolaccae KCTC 29190.</title>
        <authorList>
            <person name="Jiang Z."/>
        </authorList>
    </citation>
    <scope>NUCLEOTIDE SEQUENCE</scope>
    <source>
        <strain evidence="2">KCTC 29190</strain>
    </source>
</reference>
<accession>A0A9X3SIZ8</accession>
<keyword evidence="1" id="KW-0472">Membrane</keyword>
<keyword evidence="1" id="KW-1133">Transmembrane helix</keyword>
<proteinExistence type="predicted"/>
<protein>
    <submittedName>
        <fullName evidence="2">DUF2752 domain-containing protein</fullName>
    </submittedName>
</protein>
<keyword evidence="3" id="KW-1185">Reference proteome</keyword>
<keyword evidence="1" id="KW-0812">Transmembrane</keyword>
<feature type="transmembrane region" description="Helical" evidence="1">
    <location>
        <begin position="71"/>
        <end position="91"/>
    </location>
</feature>
<dbReference type="Pfam" id="PF10825">
    <property type="entry name" value="DUF2752"/>
    <property type="match status" value="1"/>
</dbReference>
<comment type="caution">
    <text evidence="2">The sequence shown here is derived from an EMBL/GenBank/DDBJ whole genome shotgun (WGS) entry which is preliminary data.</text>
</comment>
<evidence type="ECO:0000313" key="3">
    <source>
        <dbReference type="Proteomes" id="UP001147653"/>
    </source>
</evidence>
<organism evidence="2 3">
    <name type="scientific">Solirubrobacter phytolaccae</name>
    <dbReference type="NCBI Taxonomy" id="1404360"/>
    <lineage>
        <taxon>Bacteria</taxon>
        <taxon>Bacillati</taxon>
        <taxon>Actinomycetota</taxon>
        <taxon>Thermoleophilia</taxon>
        <taxon>Solirubrobacterales</taxon>
        <taxon>Solirubrobacteraceae</taxon>
        <taxon>Solirubrobacter</taxon>
    </lineage>
</organism>
<gene>
    <name evidence="2" type="ORF">OJ997_30775</name>
</gene>
<evidence type="ECO:0000313" key="2">
    <source>
        <dbReference type="EMBL" id="MDA0184727.1"/>
    </source>
</evidence>
<feature type="transmembrane region" description="Helical" evidence="1">
    <location>
        <begin position="103"/>
        <end position="121"/>
    </location>
</feature>
<dbReference type="Proteomes" id="UP001147653">
    <property type="component" value="Unassembled WGS sequence"/>
</dbReference>
<sequence length="130" mass="13520">MTPERREGVVLVAAGCLPFVVGALVSRDGTDLIPGCPFRTLTGLPCPLCGGTRAFAWAARGDSGFLSYNGFWVFVALAVILAGVFVLATRVRVLDALTRTPPRAILLLGGLGAAGWVWALAERATIAPPG</sequence>
<dbReference type="AlphaFoldDB" id="A0A9X3SIZ8"/>